<keyword evidence="8" id="KW-0847">Vitamin C</keyword>
<dbReference type="OrthoDB" id="420380at2759"/>
<dbReference type="OMA" id="GHYDQHY"/>
<evidence type="ECO:0000256" key="9">
    <source>
        <dbReference type="ARBA" id="ARBA00022964"/>
    </source>
</evidence>
<evidence type="ECO:0000256" key="8">
    <source>
        <dbReference type="ARBA" id="ARBA00022896"/>
    </source>
</evidence>
<comment type="cofactor">
    <cofactor evidence="1">
        <name>L-ascorbate</name>
        <dbReference type="ChEBI" id="CHEBI:38290"/>
    </cofactor>
</comment>
<keyword evidence="10" id="KW-0560">Oxidoreductase</keyword>
<evidence type="ECO:0000256" key="2">
    <source>
        <dbReference type="ARBA" id="ARBA00002035"/>
    </source>
</evidence>
<name>T1KZ25_TETUR</name>
<reference evidence="16" key="1">
    <citation type="submission" date="2011-08" db="EMBL/GenBank/DDBJ databases">
        <authorList>
            <person name="Rombauts S."/>
        </authorList>
    </citation>
    <scope>NUCLEOTIDE SEQUENCE</scope>
    <source>
        <strain evidence="16">London</strain>
    </source>
</reference>
<evidence type="ECO:0000256" key="6">
    <source>
        <dbReference type="ARBA" id="ARBA00022723"/>
    </source>
</evidence>
<dbReference type="KEGG" id="tut:107368787"/>
<dbReference type="HOGENOM" id="CLU_024155_1_1_1"/>
<evidence type="ECO:0000256" key="12">
    <source>
        <dbReference type="ARBA" id="ARBA00023180"/>
    </source>
</evidence>
<dbReference type="eggNOG" id="KOG1591">
    <property type="taxonomic scope" value="Eukaryota"/>
</dbReference>
<dbReference type="SMART" id="SM00702">
    <property type="entry name" value="P4Hc"/>
    <property type="match status" value="1"/>
</dbReference>
<dbReference type="STRING" id="32264.T1KZ25"/>
<dbReference type="AlphaFoldDB" id="T1KZ25"/>
<feature type="signal peptide" evidence="13">
    <location>
        <begin position="1"/>
        <end position="23"/>
    </location>
</feature>
<evidence type="ECO:0000256" key="3">
    <source>
        <dbReference type="ARBA" id="ARBA00004319"/>
    </source>
</evidence>
<dbReference type="EC" id="1.14.11.2" evidence="5"/>
<dbReference type="InterPro" id="IPR006620">
    <property type="entry name" value="Pro_4_hyd_alph"/>
</dbReference>
<dbReference type="FunFam" id="2.60.120.620:FF:000011">
    <property type="entry name" value="Prolyl alpha subunit"/>
    <property type="match status" value="1"/>
</dbReference>
<feature type="chain" id="PRO_5004591983" description="procollagen-proline 4-dioxygenase" evidence="13">
    <location>
        <begin position="24"/>
        <end position="516"/>
    </location>
</feature>
<evidence type="ECO:0000256" key="11">
    <source>
        <dbReference type="ARBA" id="ARBA00023004"/>
    </source>
</evidence>
<proteinExistence type="inferred from homology"/>
<comment type="similarity">
    <text evidence="4">Belongs to the P4HA family.</text>
</comment>
<dbReference type="GO" id="GO:0005506">
    <property type="term" value="F:iron ion binding"/>
    <property type="evidence" value="ECO:0007669"/>
    <property type="project" value="InterPro"/>
</dbReference>
<dbReference type="EMBL" id="CAEY01000734">
    <property type="status" value="NOT_ANNOTATED_CDS"/>
    <property type="molecule type" value="Genomic_DNA"/>
</dbReference>
<comment type="subcellular location">
    <subcellularLocation>
        <location evidence="3">Endoplasmic reticulum lumen</location>
    </subcellularLocation>
</comment>
<evidence type="ECO:0000313" key="16">
    <source>
        <dbReference type="Proteomes" id="UP000015104"/>
    </source>
</evidence>
<dbReference type="Pfam" id="PF13640">
    <property type="entry name" value="2OG-FeII_Oxy_3"/>
    <property type="match status" value="1"/>
</dbReference>
<evidence type="ECO:0000256" key="4">
    <source>
        <dbReference type="ARBA" id="ARBA00006511"/>
    </source>
</evidence>
<keyword evidence="11" id="KW-0408">Iron</keyword>
<dbReference type="Pfam" id="PF08336">
    <property type="entry name" value="P4Ha_N"/>
    <property type="match status" value="1"/>
</dbReference>
<dbReference type="GO" id="GO:0031418">
    <property type="term" value="F:L-ascorbic acid binding"/>
    <property type="evidence" value="ECO:0007669"/>
    <property type="project" value="UniProtKB-KW"/>
</dbReference>
<feature type="domain" description="Fe2OG dioxygenase" evidence="14">
    <location>
        <begin position="387"/>
        <end position="501"/>
    </location>
</feature>
<evidence type="ECO:0000256" key="7">
    <source>
        <dbReference type="ARBA" id="ARBA00022824"/>
    </source>
</evidence>
<dbReference type="Gene3D" id="2.60.120.620">
    <property type="entry name" value="q2cbj1_9rhob like domain"/>
    <property type="match status" value="1"/>
</dbReference>
<dbReference type="InterPro" id="IPR013547">
    <property type="entry name" value="P4H_N"/>
</dbReference>
<dbReference type="Gene3D" id="6.10.140.1460">
    <property type="match status" value="1"/>
</dbReference>
<dbReference type="PANTHER" id="PTHR10869:SF244">
    <property type="entry name" value="PROLYL 4-HYDROXYLASE SUBUNIT ALPHA-2"/>
    <property type="match status" value="1"/>
</dbReference>
<keyword evidence="6" id="KW-0479">Metal-binding</keyword>
<reference evidence="15" key="2">
    <citation type="submission" date="2015-06" db="UniProtKB">
        <authorList>
            <consortium name="EnsemblMetazoa"/>
        </authorList>
    </citation>
    <scope>IDENTIFICATION</scope>
</reference>
<keyword evidence="13" id="KW-0732">Signal</keyword>
<evidence type="ECO:0000256" key="10">
    <source>
        <dbReference type="ARBA" id="ARBA00023002"/>
    </source>
</evidence>
<dbReference type="Proteomes" id="UP000015104">
    <property type="component" value="Unassembled WGS sequence"/>
</dbReference>
<dbReference type="Gene3D" id="1.25.40.10">
    <property type="entry name" value="Tetratricopeptide repeat domain"/>
    <property type="match status" value="1"/>
</dbReference>
<protein>
    <recommendedName>
        <fullName evidence="5">procollagen-proline 4-dioxygenase</fullName>
        <ecNumber evidence="5">1.14.11.2</ecNumber>
    </recommendedName>
</protein>
<dbReference type="PROSITE" id="PS51471">
    <property type="entry name" value="FE2OG_OXY"/>
    <property type="match status" value="1"/>
</dbReference>
<evidence type="ECO:0000313" key="15">
    <source>
        <dbReference type="EnsemblMetazoa" id="tetur28g00100.1"/>
    </source>
</evidence>
<dbReference type="InterPro" id="IPR005123">
    <property type="entry name" value="Oxoglu/Fe-dep_dioxygenase_dom"/>
</dbReference>
<dbReference type="EnsemblMetazoa" id="tetur28g00100.1">
    <property type="protein sequence ID" value="tetur28g00100.1"/>
    <property type="gene ID" value="tetur28g00100"/>
</dbReference>
<dbReference type="InterPro" id="IPR044862">
    <property type="entry name" value="Pro_4_hyd_alph_FE2OG_OXY"/>
</dbReference>
<keyword evidence="7" id="KW-0256">Endoplasmic reticulum</keyword>
<keyword evidence="16" id="KW-1185">Reference proteome</keyword>
<dbReference type="GO" id="GO:0004656">
    <property type="term" value="F:procollagen-proline 4-dioxygenase activity"/>
    <property type="evidence" value="ECO:0007669"/>
    <property type="project" value="UniProtKB-EC"/>
</dbReference>
<keyword evidence="12" id="KW-0325">Glycoprotein</keyword>
<evidence type="ECO:0000256" key="1">
    <source>
        <dbReference type="ARBA" id="ARBA00001961"/>
    </source>
</evidence>
<organism evidence="15 16">
    <name type="scientific">Tetranychus urticae</name>
    <name type="common">Two-spotted spider mite</name>
    <dbReference type="NCBI Taxonomy" id="32264"/>
    <lineage>
        <taxon>Eukaryota</taxon>
        <taxon>Metazoa</taxon>
        <taxon>Ecdysozoa</taxon>
        <taxon>Arthropoda</taxon>
        <taxon>Chelicerata</taxon>
        <taxon>Arachnida</taxon>
        <taxon>Acari</taxon>
        <taxon>Acariformes</taxon>
        <taxon>Trombidiformes</taxon>
        <taxon>Prostigmata</taxon>
        <taxon>Eleutherengona</taxon>
        <taxon>Raphignathae</taxon>
        <taxon>Tetranychoidea</taxon>
        <taxon>Tetranychidae</taxon>
        <taxon>Tetranychus</taxon>
    </lineage>
</organism>
<keyword evidence="9" id="KW-0223">Dioxygenase</keyword>
<dbReference type="InterPro" id="IPR045054">
    <property type="entry name" value="P4HA-like"/>
</dbReference>
<evidence type="ECO:0000259" key="14">
    <source>
        <dbReference type="PROSITE" id="PS51471"/>
    </source>
</evidence>
<dbReference type="InterPro" id="IPR011990">
    <property type="entry name" value="TPR-like_helical_dom_sf"/>
</dbReference>
<gene>
    <name evidence="15" type="primary">107368787</name>
</gene>
<dbReference type="GO" id="GO:0005788">
    <property type="term" value="C:endoplasmic reticulum lumen"/>
    <property type="evidence" value="ECO:0007669"/>
    <property type="project" value="UniProtKB-SubCell"/>
</dbReference>
<comment type="function">
    <text evidence="2">Catalyzes the post-translational formation of 4-hydroxyproline in -Xaa-Pro-Gly- sequences in collagens and other proteins.</text>
</comment>
<evidence type="ECO:0000256" key="5">
    <source>
        <dbReference type="ARBA" id="ARBA00012269"/>
    </source>
</evidence>
<accession>T1KZ25</accession>
<sequence length="516" mass="59528">MIWRFYFSLLAIAISSHFSPVNCDIFSSTAHLRSLMYLERHLISSLNDYVVQAQAKLNTVRTYLDEFSRTAGLPELRGKDSTEEIIGNPIQAFQLVKRLTVNWESLKTAMKTNEWQSVEQLVNDYSELLPTKEDLRGAALALVRLTDTYKLNMSDIARGRILDLPTKVQLTSRDCLYLGKHSFNNGYYGQALEWFDEALRKAHLERNRTTPVDEIIPFYNMAVQIHDELSPTYWTNISMILNNSRPPHTMRFLDGDNDDYRNYQELCRGEVFRTPAETKDLTCYYSNMGSKWLILQPVKVEVFHKVPFIAMFHDLLTDSESDTIREMAAPALTRAKVQTDSLKDDEISDTRTSQTTWFSEDDDELIDRINRRVSEVTGLSTKMNESHSELMQVANYGMGGHYTPHYDYLIVDRPPEERHLVPEREAYAGDRTATLMFYLSDVQKGGGTVFPRLGVSLKPRKNSAAFWYNLQYNGEAYEDTMHGACPVLLGEKWVANHWIREVGQAFRRKCKLNPDE</sequence>
<evidence type="ECO:0000256" key="13">
    <source>
        <dbReference type="SAM" id="SignalP"/>
    </source>
</evidence>
<dbReference type="PANTHER" id="PTHR10869">
    <property type="entry name" value="PROLYL 4-HYDROXYLASE ALPHA SUBUNIT"/>
    <property type="match status" value="1"/>
</dbReference>